<evidence type="ECO:0000256" key="1">
    <source>
        <dbReference type="SAM" id="SignalP"/>
    </source>
</evidence>
<gene>
    <name evidence="2" type="ORF">HD596_001855</name>
</gene>
<proteinExistence type="predicted"/>
<accession>A0A7W9G0Q0</accession>
<feature type="chain" id="PRO_5030585964" evidence="1">
    <location>
        <begin position="26"/>
        <end position="137"/>
    </location>
</feature>
<comment type="caution">
    <text evidence="2">The sequence shown here is derived from an EMBL/GenBank/DDBJ whole genome shotgun (WGS) entry which is preliminary data.</text>
</comment>
<keyword evidence="3" id="KW-1185">Reference proteome</keyword>
<dbReference type="Proteomes" id="UP000579153">
    <property type="component" value="Unassembled WGS sequence"/>
</dbReference>
<sequence>MMDIQRKARLGLVLAATVVATVTGAATEAATTRAALSWHSGWFVKTMCYKDTRSFAQSALSRNGYKTVATPPNAVLGSDDSTLVEVSYAPAQTSYHPNQFARVHFTVTAMSNDSSAARTARDRVRENIQKQRYIDTC</sequence>
<feature type="signal peptide" evidence="1">
    <location>
        <begin position="1"/>
        <end position="25"/>
    </location>
</feature>
<dbReference type="EMBL" id="JACHMB010000001">
    <property type="protein sequence ID" value="MBB5775099.1"/>
    <property type="molecule type" value="Genomic_DNA"/>
</dbReference>
<evidence type="ECO:0000313" key="2">
    <source>
        <dbReference type="EMBL" id="MBB5775099.1"/>
    </source>
</evidence>
<protein>
    <submittedName>
        <fullName evidence="2">Uncharacterized protein</fullName>
    </submittedName>
</protein>
<name>A0A7W9G0Q0_9ACTN</name>
<organism evidence="2 3">
    <name type="scientific">Nonomuraea jabiensis</name>
    <dbReference type="NCBI Taxonomy" id="882448"/>
    <lineage>
        <taxon>Bacteria</taxon>
        <taxon>Bacillati</taxon>
        <taxon>Actinomycetota</taxon>
        <taxon>Actinomycetes</taxon>
        <taxon>Streptosporangiales</taxon>
        <taxon>Streptosporangiaceae</taxon>
        <taxon>Nonomuraea</taxon>
    </lineage>
</organism>
<evidence type="ECO:0000313" key="3">
    <source>
        <dbReference type="Proteomes" id="UP000579153"/>
    </source>
</evidence>
<dbReference type="RefSeq" id="WP_185068836.1">
    <property type="nucleotide sequence ID" value="NZ_JACHMB010000001.1"/>
</dbReference>
<keyword evidence="1" id="KW-0732">Signal</keyword>
<dbReference type="AlphaFoldDB" id="A0A7W9G0Q0"/>
<reference evidence="2 3" key="1">
    <citation type="submission" date="2020-08" db="EMBL/GenBank/DDBJ databases">
        <title>Sequencing the genomes of 1000 actinobacteria strains.</title>
        <authorList>
            <person name="Klenk H.-P."/>
        </authorList>
    </citation>
    <scope>NUCLEOTIDE SEQUENCE [LARGE SCALE GENOMIC DNA]</scope>
    <source>
        <strain evidence="2 3">DSM 45507</strain>
    </source>
</reference>